<dbReference type="InterPro" id="IPR013785">
    <property type="entry name" value="Aldolase_TIM"/>
</dbReference>
<dbReference type="PANTHER" id="PTHR43075">
    <property type="entry name" value="FORMATE LYASE ACTIVATING ENZYME, PUTATIVE (AFU_ORTHOLOGUE AFUA_2G15630)-RELATED"/>
    <property type="match status" value="1"/>
</dbReference>
<gene>
    <name evidence="1" type="ORF">OdinLCB4_004700</name>
</gene>
<dbReference type="AlphaFoldDB" id="A0AAF0D180"/>
<dbReference type="SUPFAM" id="SSF102114">
    <property type="entry name" value="Radical SAM enzymes"/>
    <property type="match status" value="1"/>
</dbReference>
<evidence type="ECO:0000313" key="2">
    <source>
        <dbReference type="Proteomes" id="UP000186851"/>
    </source>
</evidence>
<sequence length="217" mass="24812">MPLDACTHCQNYDISFRPRSGYPVSEAQLAYIISDLYTSGARNINWVGGEPTPNLYTILGALILSDISIAQIWNSNFYHSKEVMSLLLDVIDLWLPDFKYGSDECAKRLSNVDNYLSVVTRNIKDAYLNTVEGLSSIIIRHLVLPNHYECCSKPILEWIASETPKAPVNIMAQYRPYYLALTDKRYSDVSRAVYREEVNKVRKLADELGVEWRSVTY</sequence>
<dbReference type="Proteomes" id="UP000186851">
    <property type="component" value="Chromosome"/>
</dbReference>
<dbReference type="Gene3D" id="3.20.20.70">
    <property type="entry name" value="Aldolase class I"/>
    <property type="match status" value="1"/>
</dbReference>
<accession>A0AAF0D180</accession>
<dbReference type="EMBL" id="CP091871">
    <property type="protein sequence ID" value="WEU39781.1"/>
    <property type="molecule type" value="Genomic_DNA"/>
</dbReference>
<organism evidence="1 2">
    <name type="scientific">Odinarchaeota yellowstonii (strain LCB_4)</name>
    <dbReference type="NCBI Taxonomy" id="1841599"/>
    <lineage>
        <taxon>Archaea</taxon>
        <taxon>Promethearchaeati</taxon>
        <taxon>Candidatus Odinarchaeota</taxon>
        <taxon>Candidatus Odinarchaeia</taxon>
        <taxon>Candidatus Odinarchaeales</taxon>
        <taxon>Candidatus Odinarchaeaceae</taxon>
        <taxon>Candidatus Odinarchaeum</taxon>
    </lineage>
</organism>
<evidence type="ECO:0000313" key="1">
    <source>
        <dbReference type="EMBL" id="WEU39781.1"/>
    </source>
</evidence>
<protein>
    <recommendedName>
        <fullName evidence="3">Radical SAM protein</fullName>
    </recommendedName>
</protein>
<dbReference type="InterPro" id="IPR040085">
    <property type="entry name" value="MJ0674-like"/>
</dbReference>
<dbReference type="InterPro" id="IPR058240">
    <property type="entry name" value="rSAM_sf"/>
</dbReference>
<evidence type="ECO:0008006" key="3">
    <source>
        <dbReference type="Google" id="ProtNLM"/>
    </source>
</evidence>
<dbReference type="KEGG" id="oyw:OdinLCB4_004700"/>
<name>A0AAF0D180_ODILC</name>
<proteinExistence type="predicted"/>
<dbReference type="PANTHER" id="PTHR43075:SF1">
    <property type="entry name" value="FORMATE LYASE ACTIVATING ENZYME, PUTATIVE (AFU_ORTHOLOGUE AFUA_2G15630)-RELATED"/>
    <property type="match status" value="1"/>
</dbReference>
<reference evidence="1" key="1">
    <citation type="journal article" date="2017" name="Nature">
        <title>Asgard archaea illuminate the origin of eukaryotic cellular complexity.</title>
        <authorList>
            <person name="Zaremba-Niedzwiedzka K."/>
            <person name="Caceres E.F."/>
            <person name="Saw J.H."/>
            <person name="Backstrom D."/>
            <person name="Juzokaite L."/>
            <person name="Vancaester E."/>
            <person name="Seitz K.W."/>
            <person name="Anantharaman K."/>
            <person name="Starnawski P."/>
            <person name="Kjeldsen K.U."/>
            <person name="Scott M.B."/>
            <person name="Nunoura T."/>
            <person name="Banfield J.F."/>
            <person name="Schramm A."/>
            <person name="Baker B.J."/>
            <person name="Spang A."/>
            <person name="Ettema T.J.G."/>
        </authorList>
    </citation>
    <scope>NUCLEOTIDE SEQUENCE</scope>
    <source>
        <strain evidence="1">LCB_4</strain>
    </source>
</reference>
<reference evidence="1" key="2">
    <citation type="journal article" date="2022" name="Nat. Microbiol.">
        <title>A closed Candidatus Odinarchaeum chromosome exposes Asgard archaeal viruses.</title>
        <authorList>
            <person name="Tamarit D."/>
            <person name="Caceres E.F."/>
            <person name="Krupovic M."/>
            <person name="Nijland R."/>
            <person name="Eme L."/>
            <person name="Robinson N.P."/>
            <person name="Ettema T.J.G."/>
        </authorList>
    </citation>
    <scope>NUCLEOTIDE SEQUENCE</scope>
    <source>
        <strain evidence="1">LCB_4</strain>
    </source>
</reference>